<evidence type="ECO:0008006" key="8">
    <source>
        <dbReference type="Google" id="ProtNLM"/>
    </source>
</evidence>
<dbReference type="Proteomes" id="UP000651977">
    <property type="component" value="Unassembled WGS sequence"/>
</dbReference>
<organism evidence="6 7">
    <name type="scientific">Agarivorans gilvus</name>
    <dbReference type="NCBI Taxonomy" id="680279"/>
    <lineage>
        <taxon>Bacteria</taxon>
        <taxon>Pseudomonadati</taxon>
        <taxon>Pseudomonadota</taxon>
        <taxon>Gammaproteobacteria</taxon>
        <taxon>Alteromonadales</taxon>
        <taxon>Alteromonadaceae</taxon>
        <taxon>Agarivorans</taxon>
    </lineage>
</organism>
<evidence type="ECO:0000313" key="7">
    <source>
        <dbReference type="Proteomes" id="UP000651977"/>
    </source>
</evidence>
<dbReference type="PANTHER" id="PTHR12714:SF24">
    <property type="entry name" value="SLR1182 PROTEIN"/>
    <property type="match status" value="1"/>
</dbReference>
<feature type="transmembrane region" description="Helical" evidence="5">
    <location>
        <begin position="96"/>
        <end position="126"/>
    </location>
</feature>
<keyword evidence="3 5" id="KW-1133">Transmembrane helix</keyword>
<keyword evidence="4 5" id="KW-0472">Membrane</keyword>
<evidence type="ECO:0000256" key="1">
    <source>
        <dbReference type="ARBA" id="ARBA00004127"/>
    </source>
</evidence>
<comment type="subcellular location">
    <subcellularLocation>
        <location evidence="1">Endomembrane system</location>
        <topology evidence="1">Multi-pass membrane protein</topology>
    </subcellularLocation>
</comment>
<dbReference type="PANTHER" id="PTHR12714">
    <property type="entry name" value="PROTEIN-S ISOPRENYLCYSTEINE O-METHYLTRANSFERASE"/>
    <property type="match status" value="1"/>
</dbReference>
<dbReference type="RefSeq" id="WP_188407528.1">
    <property type="nucleotide sequence ID" value="NZ_BMDY01000021.1"/>
</dbReference>
<feature type="transmembrane region" description="Helical" evidence="5">
    <location>
        <begin position="14"/>
        <end position="35"/>
    </location>
</feature>
<sequence>MTVKSLELLVPPPLWLLLCAIVAYGLAKLHGLLGLTLLPPAILLLRWPLLLVAGFIALLSLLGFIRKHTTINPHHPERSQHLVVGGLYRFSRNPMYLSLLMLLLVWCLHLQSYSALLSCGLFMFLLTHFQIKPEERALARHFGERYLQYCRRTRRWI</sequence>
<keyword evidence="7" id="KW-1185">Reference proteome</keyword>
<evidence type="ECO:0000256" key="5">
    <source>
        <dbReference type="SAM" id="Phobius"/>
    </source>
</evidence>
<protein>
    <recommendedName>
        <fullName evidence="8">Isoprenylcysteine carboxylmethyltransferase family protein</fullName>
    </recommendedName>
</protein>
<gene>
    <name evidence="6" type="ORF">GCM10007414_31520</name>
</gene>
<dbReference type="EMBL" id="BMDY01000021">
    <property type="protein sequence ID" value="GGB15746.1"/>
    <property type="molecule type" value="Genomic_DNA"/>
</dbReference>
<evidence type="ECO:0000256" key="4">
    <source>
        <dbReference type="ARBA" id="ARBA00023136"/>
    </source>
</evidence>
<comment type="caution">
    <text evidence="6">The sequence shown here is derived from an EMBL/GenBank/DDBJ whole genome shotgun (WGS) entry which is preliminary data.</text>
</comment>
<feature type="transmembrane region" description="Helical" evidence="5">
    <location>
        <begin position="47"/>
        <end position="65"/>
    </location>
</feature>
<keyword evidence="2 5" id="KW-0812">Transmembrane</keyword>
<dbReference type="InterPro" id="IPR007318">
    <property type="entry name" value="Phopholipid_MeTrfase"/>
</dbReference>
<proteinExistence type="predicted"/>
<accession>A0ABQ1I5P9</accession>
<reference evidence="7" key="1">
    <citation type="journal article" date="2019" name="Int. J. Syst. Evol. Microbiol.">
        <title>The Global Catalogue of Microorganisms (GCM) 10K type strain sequencing project: providing services to taxonomists for standard genome sequencing and annotation.</title>
        <authorList>
            <consortium name="The Broad Institute Genomics Platform"/>
            <consortium name="The Broad Institute Genome Sequencing Center for Infectious Disease"/>
            <person name="Wu L."/>
            <person name="Ma J."/>
        </authorList>
    </citation>
    <scope>NUCLEOTIDE SEQUENCE [LARGE SCALE GENOMIC DNA]</scope>
    <source>
        <strain evidence="7">CGMCC 1.10131</strain>
    </source>
</reference>
<evidence type="ECO:0000256" key="2">
    <source>
        <dbReference type="ARBA" id="ARBA00022692"/>
    </source>
</evidence>
<evidence type="ECO:0000313" key="6">
    <source>
        <dbReference type="EMBL" id="GGB15746.1"/>
    </source>
</evidence>
<dbReference type="Gene3D" id="1.20.120.1630">
    <property type="match status" value="1"/>
</dbReference>
<name>A0ABQ1I5P9_9ALTE</name>
<evidence type="ECO:0000256" key="3">
    <source>
        <dbReference type="ARBA" id="ARBA00022989"/>
    </source>
</evidence>
<dbReference type="Pfam" id="PF04191">
    <property type="entry name" value="PEMT"/>
    <property type="match status" value="1"/>
</dbReference>